<keyword evidence="3" id="KW-0862">Zinc</keyword>
<organism evidence="7 8">
    <name type="scientific">Scophthalmus maximus</name>
    <name type="common">Turbot</name>
    <name type="synonym">Psetta maxima</name>
    <dbReference type="NCBI Taxonomy" id="52904"/>
    <lineage>
        <taxon>Eukaryota</taxon>
        <taxon>Metazoa</taxon>
        <taxon>Chordata</taxon>
        <taxon>Craniata</taxon>
        <taxon>Vertebrata</taxon>
        <taxon>Euteleostomi</taxon>
        <taxon>Actinopterygii</taxon>
        <taxon>Neopterygii</taxon>
        <taxon>Teleostei</taxon>
        <taxon>Neoteleostei</taxon>
        <taxon>Acanthomorphata</taxon>
        <taxon>Carangaria</taxon>
        <taxon>Pleuronectiformes</taxon>
        <taxon>Pleuronectoidei</taxon>
        <taxon>Scophthalmidae</taxon>
        <taxon>Scophthalmus</taxon>
    </lineage>
</organism>
<keyword evidence="1" id="KW-0479">Metal-binding</keyword>
<name>A0A8D3CR47_SCOMX</name>
<gene>
    <name evidence="7" type="primary">LOC118312019</name>
</gene>
<accession>A0A8D3CR47</accession>
<dbReference type="GO" id="GO:0008270">
    <property type="term" value="F:zinc ion binding"/>
    <property type="evidence" value="ECO:0007669"/>
    <property type="project" value="UniProtKB-KW"/>
</dbReference>
<feature type="coiled-coil region" evidence="4">
    <location>
        <begin position="6"/>
        <end position="91"/>
    </location>
</feature>
<evidence type="ECO:0000256" key="4">
    <source>
        <dbReference type="SAM" id="Coils"/>
    </source>
</evidence>
<feature type="region of interest" description="Disordered" evidence="5">
    <location>
        <begin position="384"/>
        <end position="415"/>
    </location>
</feature>
<evidence type="ECO:0000256" key="5">
    <source>
        <dbReference type="SAM" id="MobiDB-lite"/>
    </source>
</evidence>
<sequence length="432" mass="47472">MIQGRIRIGEREIEEFQQSLESLKVSASAVLEDSEALFADMALRLEKTKAEVRARLEAKERAVVGRAERDVETLERDVEELRRRDEEIGRLLQTEDNTHFLQAAPLLCVPLAAGRHSRALGLPTEAFSGTGRALGHFRSRMEEICREEVDKISRAVNENYMSGGECVKGGRNLCGENTKPQQTQPTAGQHDTTRVPVSFPLSSLSLQPADQRMRTAFLRCSCHLSLDPDTAHPTLILLEGPQGAHCGEEPQSYPSRPQRFDSVAQVLCREGQFGGASYWEVEWRGGGWIDIGVTYRGIGRKGGGKPCLLGRNEELLAAAVHARRIRRLARQPQDHGGRTALPQDRRVPGTPEGGVVLLQRVGLRGAPAHVSLLVLAAAVPGLPPGPGLHPAPLPPRRRQRKPNLTPPPSSSGTLYLTSARKGCPLCLWIWIF</sequence>
<dbReference type="SUPFAM" id="SSF49899">
    <property type="entry name" value="Concanavalin A-like lectins/glucanases"/>
    <property type="match status" value="1"/>
</dbReference>
<dbReference type="Gene3D" id="2.60.120.920">
    <property type="match status" value="1"/>
</dbReference>
<feature type="region of interest" description="Disordered" evidence="5">
    <location>
        <begin position="329"/>
        <end position="349"/>
    </location>
</feature>
<dbReference type="AlphaFoldDB" id="A0A8D3CR47"/>
<feature type="domain" description="B30.2/SPRY" evidence="6">
    <location>
        <begin position="204"/>
        <end position="400"/>
    </location>
</feature>
<dbReference type="GeneTree" id="ENSGT00940000162978"/>
<feature type="compositionally biased region" description="Pro residues" evidence="5">
    <location>
        <begin position="384"/>
        <end position="394"/>
    </location>
</feature>
<evidence type="ECO:0000313" key="8">
    <source>
        <dbReference type="Proteomes" id="UP000694558"/>
    </source>
</evidence>
<reference evidence="7" key="2">
    <citation type="submission" date="2025-08" db="UniProtKB">
        <authorList>
            <consortium name="Ensembl"/>
        </authorList>
    </citation>
    <scope>IDENTIFICATION</scope>
</reference>
<dbReference type="InterPro" id="IPR013320">
    <property type="entry name" value="ConA-like_dom_sf"/>
</dbReference>
<dbReference type="InterPro" id="IPR006574">
    <property type="entry name" value="PRY"/>
</dbReference>
<evidence type="ECO:0000256" key="2">
    <source>
        <dbReference type="ARBA" id="ARBA00022771"/>
    </source>
</evidence>
<evidence type="ECO:0000256" key="1">
    <source>
        <dbReference type="ARBA" id="ARBA00022723"/>
    </source>
</evidence>
<dbReference type="Ensembl" id="ENSSMAT00000084500.1">
    <property type="protein sequence ID" value="ENSSMAP00000049755.1"/>
    <property type="gene ID" value="ENSSMAG00000033428.1"/>
</dbReference>
<evidence type="ECO:0000259" key="6">
    <source>
        <dbReference type="PROSITE" id="PS50188"/>
    </source>
</evidence>
<protein>
    <recommendedName>
        <fullName evidence="6">B30.2/SPRY domain-containing protein</fullName>
    </recommendedName>
</protein>
<dbReference type="PANTHER" id="PTHR25465:SF14">
    <property type="entry name" value="E3 UBIQUITIN-PROTEIN LIGASE TRIM65"/>
    <property type="match status" value="1"/>
</dbReference>
<dbReference type="Pfam" id="PF13765">
    <property type="entry name" value="PRY"/>
    <property type="match status" value="1"/>
</dbReference>
<dbReference type="PROSITE" id="PS50188">
    <property type="entry name" value="B302_SPRY"/>
    <property type="match status" value="1"/>
</dbReference>
<dbReference type="InterPro" id="IPR003879">
    <property type="entry name" value="Butyrophylin_SPRY"/>
</dbReference>
<dbReference type="InterPro" id="IPR058030">
    <property type="entry name" value="TRIM8/14/16/25/29/45/65_CC"/>
</dbReference>
<dbReference type="Pfam" id="PF25600">
    <property type="entry name" value="TRIM_CC"/>
    <property type="match status" value="1"/>
</dbReference>
<evidence type="ECO:0000256" key="3">
    <source>
        <dbReference type="ARBA" id="ARBA00022833"/>
    </source>
</evidence>
<dbReference type="InterPro" id="IPR001870">
    <property type="entry name" value="B30.2/SPRY"/>
</dbReference>
<evidence type="ECO:0000313" key="7">
    <source>
        <dbReference type="Ensembl" id="ENSSMAP00000049755.1"/>
    </source>
</evidence>
<dbReference type="InterPro" id="IPR051051">
    <property type="entry name" value="E3_ubiq-ligase_TRIM/RNF"/>
</dbReference>
<feature type="compositionally biased region" description="Basic and acidic residues" evidence="5">
    <location>
        <begin position="332"/>
        <end position="347"/>
    </location>
</feature>
<dbReference type="GO" id="GO:0005737">
    <property type="term" value="C:cytoplasm"/>
    <property type="evidence" value="ECO:0007669"/>
    <property type="project" value="UniProtKB-ARBA"/>
</dbReference>
<keyword evidence="4" id="KW-0175">Coiled coil</keyword>
<dbReference type="Proteomes" id="UP000694558">
    <property type="component" value="Chromosome 8"/>
</dbReference>
<dbReference type="PRINTS" id="PR01407">
    <property type="entry name" value="BUTYPHLNCDUF"/>
</dbReference>
<dbReference type="PANTHER" id="PTHR25465">
    <property type="entry name" value="B-BOX DOMAIN CONTAINING"/>
    <property type="match status" value="1"/>
</dbReference>
<proteinExistence type="predicted"/>
<reference evidence="7" key="1">
    <citation type="submission" date="2023-05" db="EMBL/GenBank/DDBJ databases">
        <title>High-quality long-read genome of Scophthalmus maximus.</title>
        <authorList>
            <person name="Lien S."/>
            <person name="Martinez P."/>
        </authorList>
    </citation>
    <scope>NUCLEOTIDE SEQUENCE [LARGE SCALE GENOMIC DNA]</scope>
</reference>
<keyword evidence="2" id="KW-0863">Zinc-finger</keyword>
<dbReference type="InterPro" id="IPR043136">
    <property type="entry name" value="B30.2/SPRY_sf"/>
</dbReference>
<dbReference type="SMART" id="SM00589">
    <property type="entry name" value="PRY"/>
    <property type="match status" value="1"/>
</dbReference>